<name>A0A6B0UKS7_IXORI</name>
<proteinExistence type="predicted"/>
<protein>
    <submittedName>
        <fullName evidence="1">Putative secreted protein</fullName>
    </submittedName>
</protein>
<organism evidence="1">
    <name type="scientific">Ixodes ricinus</name>
    <name type="common">Common tick</name>
    <name type="synonym">Acarus ricinus</name>
    <dbReference type="NCBI Taxonomy" id="34613"/>
    <lineage>
        <taxon>Eukaryota</taxon>
        <taxon>Metazoa</taxon>
        <taxon>Ecdysozoa</taxon>
        <taxon>Arthropoda</taxon>
        <taxon>Chelicerata</taxon>
        <taxon>Arachnida</taxon>
        <taxon>Acari</taxon>
        <taxon>Parasitiformes</taxon>
        <taxon>Ixodida</taxon>
        <taxon>Ixodoidea</taxon>
        <taxon>Ixodidae</taxon>
        <taxon>Ixodinae</taxon>
        <taxon>Ixodes</taxon>
    </lineage>
</organism>
<evidence type="ECO:0000313" key="1">
    <source>
        <dbReference type="EMBL" id="MXU90068.1"/>
    </source>
</evidence>
<sequence>MCKPPLLLLFASSCSLSTCFRRFRARFTEAGSLRGVPPVLLLLRSLFPKLMCAAVDTTLFLLGSQRVAPAPGCFAGVIFELKDPGVPTASDALGVVGFGQGYFLLCPQTWHV</sequence>
<dbReference type="EMBL" id="GIFC01007985">
    <property type="protein sequence ID" value="MXU90068.1"/>
    <property type="molecule type" value="Transcribed_RNA"/>
</dbReference>
<reference evidence="1" key="1">
    <citation type="submission" date="2019-12" db="EMBL/GenBank/DDBJ databases">
        <title>An insight into the sialome of adult female Ixodes ricinus ticks feeding for 6 days.</title>
        <authorList>
            <person name="Perner J."/>
            <person name="Ribeiro J.M.C."/>
        </authorList>
    </citation>
    <scope>NUCLEOTIDE SEQUENCE</scope>
    <source>
        <strain evidence="1">Semi-engorged</strain>
        <tissue evidence="1">Salivary glands</tissue>
    </source>
</reference>
<accession>A0A6B0UKS7</accession>
<dbReference type="AlphaFoldDB" id="A0A6B0UKS7"/>